<dbReference type="CDD" id="cd14348">
    <property type="entry name" value="UBA_p47"/>
    <property type="match status" value="1"/>
</dbReference>
<name>A0A7S4VCR7_9STRA</name>
<sequence length="399" mass="44486">MDPDGHNRRILQKRESDTRSFMEITGAEYPQAFAYMKSANYDMDAAVSVYFDSGGATIAEEPAPAPAPDTATNPDPESGEAQSNHQDGDDDDDIAGILRNSKKISPDEFRKRQAFQGNGHSLNADDVEQEFPERRVRITFYKDGFTAAWEEDEKKTSSVRRSGLETFDSSRKKELDKLPPLRSYETQKDFLATVNAKQVPEEFLGPWRVTLVLDDQRPKTYPEEAGSLQFPSFSGAGQALGGNSASSSLTGSAQRSNIRRTEGQKKFPSFLPAAIIYDIVLWIIILISKTLRLDWSATLSRRRRPVIDSTKPTTTMSVKLASGNRVQATFNKNSLCSDVYRFVEFEMVQSLGCDLDAEVPSFDLFAAYPPKLLLDDDKETLEAAGLHNAAITQRIKKQD</sequence>
<dbReference type="Gene3D" id="1.10.8.10">
    <property type="entry name" value="DNA helicase RuvA subunit, C-terminal domain"/>
    <property type="match status" value="1"/>
</dbReference>
<dbReference type="Gene3D" id="3.10.20.90">
    <property type="entry name" value="Phosphatidylinositol 3-kinase Catalytic Subunit, Chain A, domain 1"/>
    <property type="match status" value="1"/>
</dbReference>
<reference evidence="4" key="1">
    <citation type="submission" date="2021-01" db="EMBL/GenBank/DDBJ databases">
        <authorList>
            <person name="Corre E."/>
            <person name="Pelletier E."/>
            <person name="Niang G."/>
            <person name="Scheremetjew M."/>
            <person name="Finn R."/>
            <person name="Kale V."/>
            <person name="Holt S."/>
            <person name="Cochrane G."/>
            <person name="Meng A."/>
            <person name="Brown T."/>
            <person name="Cohen L."/>
        </authorList>
    </citation>
    <scope>NUCLEOTIDE SEQUENCE</scope>
    <source>
        <strain evidence="4">GSO104</strain>
    </source>
</reference>
<dbReference type="InterPro" id="IPR029071">
    <property type="entry name" value="Ubiquitin-like_domsf"/>
</dbReference>
<accession>A0A7S4VCR7</accession>
<dbReference type="GO" id="GO:0007030">
    <property type="term" value="P:Golgi organization"/>
    <property type="evidence" value="ECO:0007669"/>
    <property type="project" value="TreeGrafter"/>
</dbReference>
<evidence type="ECO:0000256" key="1">
    <source>
        <dbReference type="SAM" id="MobiDB-lite"/>
    </source>
</evidence>
<keyword evidence="2" id="KW-0812">Transmembrane</keyword>
<feature type="compositionally biased region" description="Low complexity" evidence="1">
    <location>
        <begin position="57"/>
        <end position="76"/>
    </location>
</feature>
<dbReference type="PROSITE" id="PS50033">
    <property type="entry name" value="UBX"/>
    <property type="match status" value="1"/>
</dbReference>
<keyword evidence="2" id="KW-1133">Transmembrane helix</keyword>
<dbReference type="InterPro" id="IPR009060">
    <property type="entry name" value="UBA-like_sf"/>
</dbReference>
<dbReference type="AlphaFoldDB" id="A0A7S4VCR7"/>
<evidence type="ECO:0000256" key="2">
    <source>
        <dbReference type="SAM" id="Phobius"/>
    </source>
</evidence>
<dbReference type="GO" id="GO:0043161">
    <property type="term" value="P:proteasome-mediated ubiquitin-dependent protein catabolic process"/>
    <property type="evidence" value="ECO:0007669"/>
    <property type="project" value="TreeGrafter"/>
</dbReference>
<dbReference type="Pfam" id="PF14555">
    <property type="entry name" value="UBA_4"/>
    <property type="match status" value="1"/>
</dbReference>
<gene>
    <name evidence="4" type="ORF">DBRI00130_LOCUS12912</name>
</gene>
<feature type="compositionally biased region" description="Polar residues" evidence="1">
    <location>
        <begin position="241"/>
        <end position="256"/>
    </location>
</feature>
<feature type="region of interest" description="Disordered" evidence="1">
    <location>
        <begin position="239"/>
        <end position="260"/>
    </location>
</feature>
<dbReference type="GO" id="GO:0043130">
    <property type="term" value="F:ubiquitin binding"/>
    <property type="evidence" value="ECO:0007669"/>
    <property type="project" value="TreeGrafter"/>
</dbReference>
<organism evidence="4">
    <name type="scientific">Ditylum brightwellii</name>
    <dbReference type="NCBI Taxonomy" id="49249"/>
    <lineage>
        <taxon>Eukaryota</taxon>
        <taxon>Sar</taxon>
        <taxon>Stramenopiles</taxon>
        <taxon>Ochrophyta</taxon>
        <taxon>Bacillariophyta</taxon>
        <taxon>Mediophyceae</taxon>
        <taxon>Lithodesmiophycidae</taxon>
        <taxon>Lithodesmiales</taxon>
        <taxon>Lithodesmiaceae</taxon>
        <taxon>Ditylum</taxon>
    </lineage>
</organism>
<dbReference type="PANTHER" id="PTHR23333:SF20">
    <property type="entry name" value="NSFL1 COFACTOR P47"/>
    <property type="match status" value="1"/>
</dbReference>
<feature type="domain" description="UBX" evidence="3">
    <location>
        <begin position="309"/>
        <end position="394"/>
    </location>
</feature>
<dbReference type="EMBL" id="HBNS01016088">
    <property type="protein sequence ID" value="CAE4603381.1"/>
    <property type="molecule type" value="Transcribed_RNA"/>
</dbReference>
<protein>
    <recommendedName>
        <fullName evidence="3">UBX domain-containing protein</fullName>
    </recommendedName>
</protein>
<proteinExistence type="predicted"/>
<feature type="region of interest" description="Disordered" evidence="1">
    <location>
        <begin position="57"/>
        <end position="108"/>
    </location>
</feature>
<dbReference type="Pfam" id="PF00789">
    <property type="entry name" value="UBX"/>
    <property type="match status" value="1"/>
</dbReference>
<dbReference type="GO" id="GO:0005634">
    <property type="term" value="C:nucleus"/>
    <property type="evidence" value="ECO:0007669"/>
    <property type="project" value="TreeGrafter"/>
</dbReference>
<feature type="transmembrane region" description="Helical" evidence="2">
    <location>
        <begin position="267"/>
        <end position="287"/>
    </location>
</feature>
<dbReference type="InterPro" id="IPR001012">
    <property type="entry name" value="UBX_dom"/>
</dbReference>
<evidence type="ECO:0000313" key="4">
    <source>
        <dbReference type="EMBL" id="CAE4603381.1"/>
    </source>
</evidence>
<keyword evidence="2" id="KW-0472">Membrane</keyword>
<evidence type="ECO:0000259" key="3">
    <source>
        <dbReference type="PROSITE" id="PS50033"/>
    </source>
</evidence>
<dbReference type="GO" id="GO:0005829">
    <property type="term" value="C:cytosol"/>
    <property type="evidence" value="ECO:0007669"/>
    <property type="project" value="TreeGrafter"/>
</dbReference>
<dbReference type="SUPFAM" id="SSF54236">
    <property type="entry name" value="Ubiquitin-like"/>
    <property type="match status" value="1"/>
</dbReference>
<dbReference type="GO" id="GO:0000045">
    <property type="term" value="P:autophagosome assembly"/>
    <property type="evidence" value="ECO:0007669"/>
    <property type="project" value="TreeGrafter"/>
</dbReference>
<dbReference type="GO" id="GO:0031468">
    <property type="term" value="P:nuclear membrane reassembly"/>
    <property type="evidence" value="ECO:0007669"/>
    <property type="project" value="TreeGrafter"/>
</dbReference>
<dbReference type="GO" id="GO:0061025">
    <property type="term" value="P:membrane fusion"/>
    <property type="evidence" value="ECO:0007669"/>
    <property type="project" value="TreeGrafter"/>
</dbReference>
<dbReference type="SUPFAM" id="SSF46934">
    <property type="entry name" value="UBA-like"/>
    <property type="match status" value="1"/>
</dbReference>
<dbReference type="PANTHER" id="PTHR23333">
    <property type="entry name" value="UBX DOMAIN CONTAINING PROTEIN"/>
    <property type="match status" value="1"/>
</dbReference>